<evidence type="ECO:0008006" key="3">
    <source>
        <dbReference type="Google" id="ProtNLM"/>
    </source>
</evidence>
<sequence length="60" mass="7009">MAPRPPSDRNERLNVRIALEEMDMIQMLADDAGLNVSDFIRSFIRTAYRERFGDTKPKPR</sequence>
<dbReference type="AlphaFoldDB" id="A0A0K1QFY5"/>
<dbReference type="InterPro" id="IPR053842">
    <property type="entry name" value="NikA-like"/>
</dbReference>
<dbReference type="SUPFAM" id="SSF47598">
    <property type="entry name" value="Ribbon-helix-helix"/>
    <property type="match status" value="1"/>
</dbReference>
<reference evidence="1 2" key="1">
    <citation type="submission" date="2015-08" db="EMBL/GenBank/DDBJ databases">
        <authorList>
            <person name="Babu N.S."/>
            <person name="Beckwith C.J."/>
            <person name="Beseler K.G."/>
            <person name="Brison A."/>
            <person name="Carone J.V."/>
            <person name="Caskin T.P."/>
            <person name="Diamond M."/>
            <person name="Durham M.E."/>
            <person name="Foxe J.M."/>
            <person name="Go M."/>
            <person name="Henderson B.A."/>
            <person name="Jones I.B."/>
            <person name="McGettigan J.A."/>
            <person name="Micheletti S.J."/>
            <person name="Nasrallah M.E."/>
            <person name="Ortiz D."/>
            <person name="Piller C.R."/>
            <person name="Privatt S.R."/>
            <person name="Schneider S.L."/>
            <person name="Sharp S."/>
            <person name="Smith T.C."/>
            <person name="Stanton J.D."/>
            <person name="Ullery H.E."/>
            <person name="Wilson R.J."/>
            <person name="Serrano M.G."/>
            <person name="Buck G."/>
            <person name="Lee V."/>
            <person name="Wang Y."/>
            <person name="Carvalho R."/>
            <person name="Voegtly L."/>
            <person name="Shi R."/>
            <person name="Duckworth R."/>
            <person name="Johnson A."/>
            <person name="Loviza R."/>
            <person name="Walstead R."/>
            <person name="Shah Z."/>
            <person name="Kiflezghi M."/>
            <person name="Wade K."/>
            <person name="Ball S.L."/>
            <person name="Bradley K.W."/>
            <person name="Asai D.J."/>
            <person name="Bowman C.A."/>
            <person name="Russell D.A."/>
            <person name="Pope W.H."/>
            <person name="Jacobs-Sera D."/>
            <person name="Hendrix R.W."/>
            <person name="Hatfull G.F."/>
        </authorList>
    </citation>
    <scope>NUCLEOTIDE SEQUENCE [LARGE SCALE GENOMIC DNA]</scope>
    <source>
        <strain evidence="1 2">DSM 27648</strain>
    </source>
</reference>
<dbReference type="GO" id="GO:0006355">
    <property type="term" value="P:regulation of DNA-templated transcription"/>
    <property type="evidence" value="ECO:0007669"/>
    <property type="project" value="InterPro"/>
</dbReference>
<keyword evidence="2" id="KW-1185">Reference proteome</keyword>
<dbReference type="EMBL" id="CP012333">
    <property type="protein sequence ID" value="AKV04572.1"/>
    <property type="molecule type" value="Genomic_DNA"/>
</dbReference>
<dbReference type="Pfam" id="PF21983">
    <property type="entry name" value="NikA-like"/>
    <property type="match status" value="1"/>
</dbReference>
<evidence type="ECO:0000313" key="1">
    <source>
        <dbReference type="EMBL" id="AKV04572.1"/>
    </source>
</evidence>
<gene>
    <name evidence="1" type="ORF">AKJ09_11235</name>
</gene>
<organism evidence="1 2">
    <name type="scientific">Labilithrix luteola</name>
    <dbReference type="NCBI Taxonomy" id="1391654"/>
    <lineage>
        <taxon>Bacteria</taxon>
        <taxon>Pseudomonadati</taxon>
        <taxon>Myxococcota</taxon>
        <taxon>Polyangia</taxon>
        <taxon>Polyangiales</taxon>
        <taxon>Labilitrichaceae</taxon>
        <taxon>Labilithrix</taxon>
    </lineage>
</organism>
<dbReference type="Proteomes" id="UP000064967">
    <property type="component" value="Chromosome"/>
</dbReference>
<protein>
    <recommendedName>
        <fullName evidence="3">Ribbon-helix-helix protein CopG domain-containing protein</fullName>
    </recommendedName>
</protein>
<evidence type="ECO:0000313" key="2">
    <source>
        <dbReference type="Proteomes" id="UP000064967"/>
    </source>
</evidence>
<name>A0A0K1QFY5_9BACT</name>
<dbReference type="RefSeq" id="WP_146655167.1">
    <property type="nucleotide sequence ID" value="NZ_CP012333.1"/>
</dbReference>
<dbReference type="STRING" id="1391654.AKJ09_11235"/>
<accession>A0A0K1QFY5</accession>
<dbReference type="KEGG" id="llu:AKJ09_11235"/>
<dbReference type="InterPro" id="IPR010985">
    <property type="entry name" value="Ribbon_hlx_hlx"/>
</dbReference>
<proteinExistence type="predicted"/>